<dbReference type="STRING" id="448385.sce8021"/>
<evidence type="ECO:0008006" key="5">
    <source>
        <dbReference type="Google" id="ProtNLM"/>
    </source>
</evidence>
<keyword evidence="4" id="KW-1185">Reference proteome</keyword>
<feature type="transmembrane region" description="Helical" evidence="2">
    <location>
        <begin position="553"/>
        <end position="571"/>
    </location>
</feature>
<feature type="region of interest" description="Disordered" evidence="1">
    <location>
        <begin position="814"/>
        <end position="864"/>
    </location>
</feature>
<feature type="transmembrane region" description="Helical" evidence="2">
    <location>
        <begin position="529"/>
        <end position="546"/>
    </location>
</feature>
<evidence type="ECO:0000313" key="4">
    <source>
        <dbReference type="Proteomes" id="UP000002139"/>
    </source>
</evidence>
<dbReference type="RefSeq" id="WP_012240630.1">
    <property type="nucleotide sequence ID" value="NC_010162.1"/>
</dbReference>
<accession>A9FH81</accession>
<evidence type="ECO:0000313" key="3">
    <source>
        <dbReference type="EMBL" id="CAN98191.1"/>
    </source>
</evidence>
<feature type="transmembrane region" description="Helical" evidence="2">
    <location>
        <begin position="130"/>
        <end position="149"/>
    </location>
</feature>
<dbReference type="EMBL" id="AM746676">
    <property type="protein sequence ID" value="CAN98191.1"/>
    <property type="molecule type" value="Genomic_DNA"/>
</dbReference>
<dbReference type="KEGG" id="scl:sce8021"/>
<feature type="transmembrane region" description="Helical" evidence="2">
    <location>
        <begin position="259"/>
        <end position="277"/>
    </location>
</feature>
<gene>
    <name evidence="3" type="ordered locus">sce8021</name>
</gene>
<dbReference type="BioCyc" id="SCEL448385:SCE_RS41070-MONOMER"/>
<evidence type="ECO:0000256" key="2">
    <source>
        <dbReference type="SAM" id="Phobius"/>
    </source>
</evidence>
<dbReference type="OrthoDB" id="5480304at2"/>
<feature type="transmembrane region" description="Helical" evidence="2">
    <location>
        <begin position="228"/>
        <end position="247"/>
    </location>
</feature>
<keyword evidence="2" id="KW-0472">Membrane</keyword>
<feature type="transmembrane region" description="Helical" evidence="2">
    <location>
        <begin position="482"/>
        <end position="500"/>
    </location>
</feature>
<feature type="transmembrane region" description="Helical" evidence="2">
    <location>
        <begin position="170"/>
        <end position="189"/>
    </location>
</feature>
<protein>
    <recommendedName>
        <fullName evidence="5">Glycosyltransferase RgtA/B/C/D-like domain-containing protein</fullName>
    </recommendedName>
</protein>
<feature type="transmembrane region" description="Helical" evidence="2">
    <location>
        <begin position="104"/>
        <end position="124"/>
    </location>
</feature>
<reference evidence="3 4" key="1">
    <citation type="journal article" date="2007" name="Nat. Biotechnol.">
        <title>Complete genome sequence of the myxobacterium Sorangium cellulosum.</title>
        <authorList>
            <person name="Schneiker S."/>
            <person name="Perlova O."/>
            <person name="Kaiser O."/>
            <person name="Gerth K."/>
            <person name="Alici A."/>
            <person name="Altmeyer M.O."/>
            <person name="Bartels D."/>
            <person name="Bekel T."/>
            <person name="Beyer S."/>
            <person name="Bode E."/>
            <person name="Bode H.B."/>
            <person name="Bolten C.J."/>
            <person name="Choudhuri J.V."/>
            <person name="Doss S."/>
            <person name="Elnakady Y.A."/>
            <person name="Frank B."/>
            <person name="Gaigalat L."/>
            <person name="Goesmann A."/>
            <person name="Groeger C."/>
            <person name="Gross F."/>
            <person name="Jelsbak L."/>
            <person name="Jelsbak L."/>
            <person name="Kalinowski J."/>
            <person name="Kegler C."/>
            <person name="Knauber T."/>
            <person name="Konietzny S."/>
            <person name="Kopp M."/>
            <person name="Krause L."/>
            <person name="Krug D."/>
            <person name="Linke B."/>
            <person name="Mahmud T."/>
            <person name="Martinez-Arias R."/>
            <person name="McHardy A.C."/>
            <person name="Merai M."/>
            <person name="Meyer F."/>
            <person name="Mormann S."/>
            <person name="Munoz-Dorado J."/>
            <person name="Perez J."/>
            <person name="Pradella S."/>
            <person name="Rachid S."/>
            <person name="Raddatz G."/>
            <person name="Rosenau F."/>
            <person name="Rueckert C."/>
            <person name="Sasse F."/>
            <person name="Scharfe M."/>
            <person name="Schuster S.C."/>
            <person name="Suen G."/>
            <person name="Treuner-Lange A."/>
            <person name="Velicer G.J."/>
            <person name="Vorholter F.-J."/>
            <person name="Weissman K.J."/>
            <person name="Welch R.D."/>
            <person name="Wenzel S.C."/>
            <person name="Whitworth D.E."/>
            <person name="Wilhelm S."/>
            <person name="Wittmann C."/>
            <person name="Bloecker H."/>
            <person name="Puehler A."/>
            <person name="Mueller R."/>
        </authorList>
    </citation>
    <scope>NUCLEOTIDE SEQUENCE [LARGE SCALE GENOMIC DNA]</scope>
    <source>
        <strain evidence="4">So ce56</strain>
    </source>
</reference>
<feature type="transmembrane region" description="Helical" evidence="2">
    <location>
        <begin position="390"/>
        <end position="410"/>
    </location>
</feature>
<organism evidence="3 4">
    <name type="scientific">Sorangium cellulosum (strain So ce56)</name>
    <name type="common">Polyangium cellulosum (strain So ce56)</name>
    <dbReference type="NCBI Taxonomy" id="448385"/>
    <lineage>
        <taxon>Bacteria</taxon>
        <taxon>Pseudomonadati</taxon>
        <taxon>Myxococcota</taxon>
        <taxon>Polyangia</taxon>
        <taxon>Polyangiales</taxon>
        <taxon>Polyangiaceae</taxon>
        <taxon>Sorangium</taxon>
    </lineage>
</organism>
<evidence type="ECO:0000256" key="1">
    <source>
        <dbReference type="SAM" id="MobiDB-lite"/>
    </source>
</evidence>
<feature type="transmembrane region" description="Helical" evidence="2">
    <location>
        <begin position="507"/>
        <end position="523"/>
    </location>
</feature>
<feature type="transmembrane region" description="Helical" evidence="2">
    <location>
        <begin position="70"/>
        <end position="92"/>
    </location>
</feature>
<sequence length="864" mass="95741">MLARLRAALNSDSPLARFCAALTSGSPRERLLRNVFAAVACLTGLVGYALVVHAHIPVQHWLLWRLVPLWGYSLLFLLSSLGIGLVLLRRVLRLTHLPPVEEGLFGMTLGSIAFVFGMYLAGVVGWIRPWYGLVMPAALFAGGLLELPRWLSRLKHDLDASTTPKGAMRWLWLTATGVGAVCIVLLYLLSLTPDSISFDATWYHVPIGQDYARAGRIVPFYGDVNRSFPHFASMLYAWGFSVPGMLVEQRWMMALHLEFVFVLGKVVGVAALARYLLQGERVPGLWAAFFLFPSLFLQDQNPGASADHFLGFFAAPVLLASMRFAERFDRRYAVLLGASLGGAMLAKYQAVYHLAMAAAVVVPRAAYLLARAASRALKRRKRPLLSARRVLVAGLIASGVALGTAAPHFIKNTIYHNNPVYPLAQRVFTRSYPQHARSAEFMEKAYPNAPYLPKGKGLERQLIAAGNFFTFSFSPHYSFTRYVPSMGSLFTLLLPMLLVIRGRRRPALAAWATFAGVWMWSNTYTADRYLQGMLAVPIAAAAALLVRTWQLGTVARLGLVPLVVFQIVWSGDVPFYSGPRRLESALSLIRSTYEKRWSDAQRFKFRADHRAINQATPPDARILARNYRTTLGIEREIIFDIQAWQSLIFYEPVRGPAELYAHYRSVGITHILYPPNQRPPDTLQAAVLFNELVHRYATEKRRFGGLQLVTMPKEPPPADELPYQVLALGAPGYTDGLYPVEALHILPKLQPPKGQEPKPARAWPRDTNAQAALLDAADAVVLGKKAARGSRNVKLDGVFFAAERFKNYTVYLRQQRDTPRAEPPPEPAAAGAPPEPPAADTPPEPEPTDPGAPPEDDDPEDPDG</sequence>
<feature type="compositionally biased region" description="Pro residues" evidence="1">
    <location>
        <begin position="821"/>
        <end position="853"/>
    </location>
</feature>
<proteinExistence type="predicted"/>
<keyword evidence="2" id="KW-1133">Transmembrane helix</keyword>
<feature type="compositionally biased region" description="Acidic residues" evidence="1">
    <location>
        <begin position="854"/>
        <end position="864"/>
    </location>
</feature>
<keyword evidence="2" id="KW-0812">Transmembrane</keyword>
<dbReference type="AlphaFoldDB" id="A9FH81"/>
<dbReference type="HOGENOM" id="CLU_334308_0_0_7"/>
<dbReference type="Proteomes" id="UP000002139">
    <property type="component" value="Chromosome"/>
</dbReference>
<name>A9FH81_SORC5</name>
<feature type="transmembrane region" description="Helical" evidence="2">
    <location>
        <begin position="35"/>
        <end position="58"/>
    </location>
</feature>
<feature type="transmembrane region" description="Helical" evidence="2">
    <location>
        <begin position="354"/>
        <end position="370"/>
    </location>
</feature>